<dbReference type="AlphaFoldDB" id="A0A840CSG0"/>
<organism evidence="1 2">
    <name type="scientific">Dysgonomonas hofstadii</name>
    <dbReference type="NCBI Taxonomy" id="637886"/>
    <lineage>
        <taxon>Bacteria</taxon>
        <taxon>Pseudomonadati</taxon>
        <taxon>Bacteroidota</taxon>
        <taxon>Bacteroidia</taxon>
        <taxon>Bacteroidales</taxon>
        <taxon>Dysgonomonadaceae</taxon>
        <taxon>Dysgonomonas</taxon>
    </lineage>
</organism>
<gene>
    <name evidence="1" type="ORF">GGR21_002490</name>
</gene>
<sequence>MRKFRLPRKTKKTLKYFRSGTSKEDWRRYYKKHYSWRVYIKKNTFAFYSYSQKGWDQFRSDREKDFECENCGKGVFEWGGYPNYHKEYQDLLCDDCYDDKFRTSCPICEDSYDNDEMTEHFFITKEISKIVHKEPGLYKILEYPFYYGDCVTGFDAFFDNALEKVSGMDISKVGKMLGIDYDDVKLDCICPDCLIKYTRKDNFIKALPLYTILHKKSEKECLKNSSKENLSQGRMKMIHERVNFRGLLQQLN</sequence>
<evidence type="ECO:0000313" key="2">
    <source>
        <dbReference type="Proteomes" id="UP000555103"/>
    </source>
</evidence>
<keyword evidence="2" id="KW-1185">Reference proteome</keyword>
<accession>A0A840CSG0</accession>
<proteinExistence type="predicted"/>
<dbReference type="Proteomes" id="UP000555103">
    <property type="component" value="Unassembled WGS sequence"/>
</dbReference>
<protein>
    <submittedName>
        <fullName evidence="1">Uncharacterized protein</fullName>
    </submittedName>
</protein>
<reference evidence="1 2" key="1">
    <citation type="submission" date="2020-08" db="EMBL/GenBank/DDBJ databases">
        <title>Genomic Encyclopedia of Type Strains, Phase IV (KMG-IV): sequencing the most valuable type-strain genomes for metagenomic binning, comparative biology and taxonomic classification.</title>
        <authorList>
            <person name="Goeker M."/>
        </authorList>
    </citation>
    <scope>NUCLEOTIDE SEQUENCE [LARGE SCALE GENOMIC DNA]</scope>
    <source>
        <strain evidence="1 2">DSM 104969</strain>
    </source>
</reference>
<dbReference type="EMBL" id="JACIEP010000008">
    <property type="protein sequence ID" value="MBB4036584.1"/>
    <property type="molecule type" value="Genomic_DNA"/>
</dbReference>
<comment type="caution">
    <text evidence="1">The sequence shown here is derived from an EMBL/GenBank/DDBJ whole genome shotgun (WGS) entry which is preliminary data.</text>
</comment>
<dbReference type="RefSeq" id="WP_183307483.1">
    <property type="nucleotide sequence ID" value="NZ_JACIEP010000008.1"/>
</dbReference>
<name>A0A840CSG0_9BACT</name>
<evidence type="ECO:0000313" key="1">
    <source>
        <dbReference type="EMBL" id="MBB4036584.1"/>
    </source>
</evidence>